<dbReference type="PANTHER" id="PTHR11803:SF39">
    <property type="entry name" value="2-IMINOBUTANOATE_2-IMINOPROPANOATE DEAMINASE"/>
    <property type="match status" value="1"/>
</dbReference>
<dbReference type="KEGG" id="sace:GIY23_12220"/>
<dbReference type="Pfam" id="PF01042">
    <property type="entry name" value="Ribonuc_L-PSP"/>
    <property type="match status" value="1"/>
</dbReference>
<dbReference type="PANTHER" id="PTHR11803">
    <property type="entry name" value="2-IMINOBUTANOATE/2-IMINOPROPANOATE DEAMINASE RIDA"/>
    <property type="match status" value="1"/>
</dbReference>
<reference evidence="2" key="1">
    <citation type="submission" date="2019-11" db="EMBL/GenBank/DDBJ databases">
        <title>The complete genome sequence of Saccharopolyspora sp. E2A.</title>
        <authorList>
            <person name="Zhang G."/>
        </authorList>
    </citation>
    <scope>NUCLEOTIDE SEQUENCE [LARGE SCALE GENOMIC DNA]</scope>
    <source>
        <strain evidence="2">E2A</strain>
    </source>
</reference>
<dbReference type="AlphaFoldDB" id="A0A5Q3QFF2"/>
<dbReference type="CDD" id="cd00448">
    <property type="entry name" value="YjgF_YER057c_UK114_family"/>
    <property type="match status" value="1"/>
</dbReference>
<sequence>MSMPTLYTHPDAAHRPYAAAAVHQGVVYACGQLPRRPDGTTPDDLSEQVVVALDNLAAVLHEAGGDLHHLLKLTVYLADLADFDTYNNAYLTRLEGIPLPPRTTIQVAAFRGATRIEIDAIGAVAPTGSDERSQP</sequence>
<protein>
    <submittedName>
        <fullName evidence="1">RidA family protein</fullName>
    </submittedName>
</protein>
<organism evidence="1 2">
    <name type="scientific">Allosaccharopolyspora coralli</name>
    <dbReference type="NCBI Taxonomy" id="2665642"/>
    <lineage>
        <taxon>Bacteria</taxon>
        <taxon>Bacillati</taxon>
        <taxon>Actinomycetota</taxon>
        <taxon>Actinomycetes</taxon>
        <taxon>Pseudonocardiales</taxon>
        <taxon>Pseudonocardiaceae</taxon>
        <taxon>Allosaccharopolyspora</taxon>
    </lineage>
</organism>
<dbReference type="EMBL" id="CP045929">
    <property type="protein sequence ID" value="QGK70189.1"/>
    <property type="molecule type" value="Genomic_DNA"/>
</dbReference>
<proteinExistence type="predicted"/>
<dbReference type="GO" id="GO:0005829">
    <property type="term" value="C:cytosol"/>
    <property type="evidence" value="ECO:0007669"/>
    <property type="project" value="TreeGrafter"/>
</dbReference>
<name>A0A5Q3QFF2_9PSEU</name>
<keyword evidence="2" id="KW-1185">Reference proteome</keyword>
<dbReference type="SUPFAM" id="SSF55298">
    <property type="entry name" value="YjgF-like"/>
    <property type="match status" value="1"/>
</dbReference>
<gene>
    <name evidence="1" type="ORF">GIY23_12220</name>
</gene>
<dbReference type="Gene3D" id="3.30.1330.40">
    <property type="entry name" value="RutC-like"/>
    <property type="match status" value="1"/>
</dbReference>
<dbReference type="GO" id="GO:0019239">
    <property type="term" value="F:deaminase activity"/>
    <property type="evidence" value="ECO:0007669"/>
    <property type="project" value="TreeGrafter"/>
</dbReference>
<accession>A0A5Q3QFF2</accession>
<dbReference type="Proteomes" id="UP000371041">
    <property type="component" value="Chromosome"/>
</dbReference>
<evidence type="ECO:0000313" key="1">
    <source>
        <dbReference type="EMBL" id="QGK70189.1"/>
    </source>
</evidence>
<dbReference type="InterPro" id="IPR006175">
    <property type="entry name" value="YjgF/YER057c/UK114"/>
</dbReference>
<evidence type="ECO:0000313" key="2">
    <source>
        <dbReference type="Proteomes" id="UP000371041"/>
    </source>
</evidence>
<dbReference type="InterPro" id="IPR035959">
    <property type="entry name" value="RutC-like_sf"/>
</dbReference>